<evidence type="ECO:0000256" key="1">
    <source>
        <dbReference type="SAM" id="MobiDB-lite"/>
    </source>
</evidence>
<protein>
    <submittedName>
        <fullName evidence="2">Nucleotidyl transferase AbiEii/AbiGii toxin family protein</fullName>
    </submittedName>
</protein>
<sequence>MPDLHSADGFWRELNARVRDHAHGRGTSPRDEMLQWVLQRTMVRLFGAYPDDWTIKGGQTLLARWPEARATSDVDVVTTRPTPVATMIEHYNSALDQDFGDHLRFTPVEVDDGIMGTGTAARITHSARLGDRPLMEIQTDIVPPDDRPEWRGKEMVRFPEHILASGVAGENPDLRMISPYDTLAHKVSGMFIKTWRGEAPVRVQDLVDTLFLSERLPLDGPEAHAVLREEFAYQRTLNDRLIVSDRFEVPNPAWHEGFARYAASTPGLGYSALDEAVPAARAFLDPLLADEAPQADWDPQRRAWIPRGEAEQKGARAIAVRGDFSTLDNPVPGLPGPKPASEAGPRSPGPGRRPHQDSAARPDPGYPRRPRSGR</sequence>
<name>A0ABV9SME3_9ACTN</name>
<evidence type="ECO:0000313" key="3">
    <source>
        <dbReference type="Proteomes" id="UP001595858"/>
    </source>
</evidence>
<dbReference type="GO" id="GO:0016740">
    <property type="term" value="F:transferase activity"/>
    <property type="evidence" value="ECO:0007669"/>
    <property type="project" value="UniProtKB-KW"/>
</dbReference>
<dbReference type="RefSeq" id="WP_344147296.1">
    <property type="nucleotide sequence ID" value="NZ_BAAAQI010000020.1"/>
</dbReference>
<reference evidence="3" key="1">
    <citation type="journal article" date="2019" name="Int. J. Syst. Evol. Microbiol.">
        <title>The Global Catalogue of Microorganisms (GCM) 10K type strain sequencing project: providing services to taxonomists for standard genome sequencing and annotation.</title>
        <authorList>
            <consortium name="The Broad Institute Genomics Platform"/>
            <consortium name="The Broad Institute Genome Sequencing Center for Infectious Disease"/>
            <person name="Wu L."/>
            <person name="Ma J."/>
        </authorList>
    </citation>
    <scope>NUCLEOTIDE SEQUENCE [LARGE SCALE GENOMIC DNA]</scope>
    <source>
        <strain evidence="3">CGMCC 4.7304</strain>
    </source>
</reference>
<dbReference type="Proteomes" id="UP001595858">
    <property type="component" value="Unassembled WGS sequence"/>
</dbReference>
<accession>A0ABV9SME3</accession>
<proteinExistence type="predicted"/>
<organism evidence="2 3">
    <name type="scientific">Streptomonospora arabica</name>
    <dbReference type="NCBI Taxonomy" id="412417"/>
    <lineage>
        <taxon>Bacteria</taxon>
        <taxon>Bacillati</taxon>
        <taxon>Actinomycetota</taxon>
        <taxon>Actinomycetes</taxon>
        <taxon>Streptosporangiales</taxon>
        <taxon>Nocardiopsidaceae</taxon>
        <taxon>Streptomonospora</taxon>
    </lineage>
</organism>
<evidence type="ECO:0000313" key="2">
    <source>
        <dbReference type="EMBL" id="MFC4867098.1"/>
    </source>
</evidence>
<keyword evidence="2" id="KW-0808">Transferase</keyword>
<gene>
    <name evidence="2" type="ORF">ACFPCZ_10695</name>
</gene>
<comment type="caution">
    <text evidence="2">The sequence shown here is derived from an EMBL/GenBank/DDBJ whole genome shotgun (WGS) entry which is preliminary data.</text>
</comment>
<feature type="compositionally biased region" description="Low complexity" evidence="1">
    <location>
        <begin position="339"/>
        <end position="350"/>
    </location>
</feature>
<feature type="region of interest" description="Disordered" evidence="1">
    <location>
        <begin position="321"/>
        <end position="374"/>
    </location>
</feature>
<keyword evidence="3" id="KW-1185">Reference proteome</keyword>
<dbReference type="EMBL" id="JBHSIY010000008">
    <property type="protein sequence ID" value="MFC4867098.1"/>
    <property type="molecule type" value="Genomic_DNA"/>
</dbReference>